<evidence type="ECO:0000256" key="3">
    <source>
        <dbReference type="ARBA" id="ARBA00023242"/>
    </source>
</evidence>
<evidence type="ECO:0000256" key="2">
    <source>
        <dbReference type="ARBA" id="ARBA00007690"/>
    </source>
</evidence>
<feature type="domain" description="RRP12 HEAT" evidence="5">
    <location>
        <begin position="453"/>
        <end position="769"/>
    </location>
</feature>
<keyword evidence="3" id="KW-0539">Nucleus</keyword>
<dbReference type="PANTHER" id="PTHR48287:SF1">
    <property type="entry name" value="ARM REPEAT SUPERFAMILY PROTEIN"/>
    <property type="match status" value="1"/>
</dbReference>
<evidence type="ECO:0000259" key="5">
    <source>
        <dbReference type="Pfam" id="PF08161"/>
    </source>
</evidence>
<feature type="compositionally biased region" description="Basic residues" evidence="4">
    <location>
        <begin position="1421"/>
        <end position="1430"/>
    </location>
</feature>
<dbReference type="InterPro" id="IPR057860">
    <property type="entry name" value="HEAT_RRP12_N"/>
</dbReference>
<organism evidence="7 8">
    <name type="scientific">Ceraceosorus bombacis</name>
    <dbReference type="NCBI Taxonomy" id="401625"/>
    <lineage>
        <taxon>Eukaryota</taxon>
        <taxon>Fungi</taxon>
        <taxon>Dikarya</taxon>
        <taxon>Basidiomycota</taxon>
        <taxon>Ustilaginomycotina</taxon>
        <taxon>Exobasidiomycetes</taxon>
        <taxon>Ceraceosorales</taxon>
        <taxon>Ceraceosoraceae</taxon>
        <taxon>Ceraceosorus</taxon>
    </lineage>
</organism>
<protein>
    <submittedName>
        <fullName evidence="7">Uncharacterized conserved protein</fullName>
    </submittedName>
</protein>
<feature type="region of interest" description="Disordered" evidence="4">
    <location>
        <begin position="1148"/>
        <end position="1173"/>
    </location>
</feature>
<feature type="region of interest" description="Disordered" evidence="4">
    <location>
        <begin position="1193"/>
        <end position="1224"/>
    </location>
</feature>
<dbReference type="GO" id="GO:0005634">
    <property type="term" value="C:nucleus"/>
    <property type="evidence" value="ECO:0007669"/>
    <property type="project" value="UniProtKB-SubCell"/>
</dbReference>
<proteinExistence type="inferred from homology"/>
<feature type="region of interest" description="Disordered" evidence="4">
    <location>
        <begin position="1245"/>
        <end position="1273"/>
    </location>
</feature>
<feature type="region of interest" description="Disordered" evidence="4">
    <location>
        <begin position="1312"/>
        <end position="1430"/>
    </location>
</feature>
<feature type="region of interest" description="Disordered" evidence="4">
    <location>
        <begin position="258"/>
        <end position="277"/>
    </location>
</feature>
<feature type="compositionally biased region" description="Acidic residues" evidence="4">
    <location>
        <begin position="1157"/>
        <end position="1169"/>
    </location>
</feature>
<evidence type="ECO:0000256" key="1">
    <source>
        <dbReference type="ARBA" id="ARBA00004123"/>
    </source>
</evidence>
<evidence type="ECO:0000313" key="7">
    <source>
        <dbReference type="EMBL" id="CEH17962.1"/>
    </source>
</evidence>
<dbReference type="InterPro" id="IPR012978">
    <property type="entry name" value="HEAT_RRP12"/>
</dbReference>
<dbReference type="InterPro" id="IPR011989">
    <property type="entry name" value="ARM-like"/>
</dbReference>
<dbReference type="Pfam" id="PF08161">
    <property type="entry name" value="RRP12_HEAT"/>
    <property type="match status" value="1"/>
</dbReference>
<evidence type="ECO:0000259" key="6">
    <source>
        <dbReference type="Pfam" id="PF25772"/>
    </source>
</evidence>
<feature type="domain" description="RRP12 N-terminal HEAT" evidence="6">
    <location>
        <begin position="77"/>
        <end position="355"/>
    </location>
</feature>
<evidence type="ECO:0000313" key="8">
    <source>
        <dbReference type="Proteomes" id="UP000054845"/>
    </source>
</evidence>
<evidence type="ECO:0000256" key="4">
    <source>
        <dbReference type="SAM" id="MobiDB-lite"/>
    </source>
</evidence>
<keyword evidence="8" id="KW-1185">Reference proteome</keyword>
<feature type="compositionally biased region" description="Basic and acidic residues" evidence="4">
    <location>
        <begin position="1372"/>
        <end position="1393"/>
    </location>
</feature>
<dbReference type="Gene3D" id="1.25.10.10">
    <property type="entry name" value="Leucine-rich Repeat Variant"/>
    <property type="match status" value="1"/>
</dbReference>
<name>A0A0N7LAZ5_9BASI</name>
<dbReference type="OrthoDB" id="2192888at2759"/>
<dbReference type="EMBL" id="CCYA01000265">
    <property type="protein sequence ID" value="CEH17962.1"/>
    <property type="molecule type" value="Genomic_DNA"/>
</dbReference>
<dbReference type="InterPro" id="IPR016024">
    <property type="entry name" value="ARM-type_fold"/>
</dbReference>
<dbReference type="SUPFAM" id="SSF48371">
    <property type="entry name" value="ARM repeat"/>
    <property type="match status" value="1"/>
</dbReference>
<comment type="similarity">
    <text evidence="2">Belongs to the RRP12 family.</text>
</comment>
<accession>A0A0N7LAZ5</accession>
<feature type="compositionally biased region" description="Acidic residues" evidence="4">
    <location>
        <begin position="1197"/>
        <end position="1207"/>
    </location>
</feature>
<dbReference type="InterPro" id="IPR052087">
    <property type="entry name" value="RRP12"/>
</dbReference>
<sequence>MTTTVGTYTPLDRAEASASLEAALSKIRHHINSKLENQKQPALLLSAVEATLKEQQQLNNGASTSRADGGNEATQGLNPTEYVLALESMLDKASSPDAAPSLYTSVLYLLAIVAPVTAPAVLRARASALLAAILPLLSNPHSHTSTASVNAENQAAQLRSALTVLQAVLLSHSGPSDRAVLDSDDAGLRKGWAATLHLCSDARPKVRKRAQDVVSAVLDQADAHNSASAKAHPYAARTADWAIKALQGVADAGSAKGKAKSVSSAATAPEYDRRKGQAKGASAAAAVRQQTASDGGASAGIWVCGFLKQLAPTLPGKHIAPLCNVLLRLPSLANPFLTSAAFSVFEALFKPSKPQVHPASLSLSLPSAPSSARASRMDKQGDSLVRTLDALCSSSIKPSANDAQLLPPYLRALENALVAYSRVDGGMAAWARVPTIWSEIVEVSLSARSKASREQPAVRSAGRDALCAIARYCVPDAAIEQTLQASGAQAVETPLGSMLALLADALGKQALRYNHARAEVLNVLIALVMRLRYRSPSKTSSRSPPAAAQLMLPIVSVVADLRAQPEFEHREAADGVIAAAVEVCGPRLVLDKLPLGLNGEKGATTGRAWLLPLMRNRITNTELSHFTQSMVPLSEVLFNKRAAAEEPAGPDGKPKRPVEAKVYEALTEQVWALFPAYCDMPTDLIDAVDEKFVALLSNVLYSQPTLRPSVCRGLQLLVERNEALSSSGAPSDTLVTSFGVDQVIGKANIAHLAKLAPQLLAVFFNIFSQSPSSRRGFIAEALAAYLRVMKPQDIRDTFERIVAMLREALPNLQHSPDKEAGPNAVPPVPHTMLDLLIALIPFLDASSEAHKLFDLALGDELLLARDSGLQKKTYRILARLIEGPRGLTVLRLDGGAGRVRELLLKLNDTSSSVVSGAKRDRVAVLSALVPRIPSQELHFLPSIIPEAVLSTKEANQGTRTLAYELLVGMGHKMQGGGTIRRDLVETALEDGDAEMDSAEVANASIEEYVTMVAAGLAGSTPHMISATITALARLLYEFHEAMPGTVLTDLLQTLEVFVRSANREIVKSALGFVKVVIVVLPHAIMDGQLPTYVASLFSLSPQNRQHFKAKVRHIFERLIRRFGYERVEQLTDDENKKLLVNIKKRKERARRRKNAQDDEANDDDDDDDQGPAFMGARALRRHGVDAFQEAIYGSESDLSDSGDDDADEPRRPAGGRRARTKEEQTYIREDDDEVMDLLDRSVAAGGGISTSRGGRPIAGGAASTARRPGQDASRFELDEATGRMLIDDPEGGKAIANVANVDVDADGAGRAYVDRERGTGGVQMRGGVARMNKNNKRNRAEDAEMELEQMAAEIGLGDEDGGSKRKRKEKKHKESIGKEFRAKKAEGDVKRNDGPSPYAYVPLSAMGGKHKQADILSITGKGRKTHKGRS</sequence>
<comment type="subcellular location">
    <subcellularLocation>
        <location evidence="1">Nucleus</location>
    </subcellularLocation>
</comment>
<reference evidence="7 8" key="1">
    <citation type="submission" date="2014-09" db="EMBL/GenBank/DDBJ databases">
        <authorList>
            <person name="Magalhaes I.L.F."/>
            <person name="Oliveira U."/>
            <person name="Santos F.R."/>
            <person name="Vidigal T.H.D.A."/>
            <person name="Brescovit A.D."/>
            <person name="Santos A.J."/>
        </authorList>
    </citation>
    <scope>NUCLEOTIDE SEQUENCE [LARGE SCALE GENOMIC DNA]</scope>
</reference>
<dbReference type="Pfam" id="PF25772">
    <property type="entry name" value="HEAT_RRP12_N"/>
    <property type="match status" value="1"/>
</dbReference>
<dbReference type="PANTHER" id="PTHR48287">
    <property type="entry name" value="ARM REPEAT SUPERFAMILY PROTEIN"/>
    <property type="match status" value="1"/>
</dbReference>
<dbReference type="Proteomes" id="UP000054845">
    <property type="component" value="Unassembled WGS sequence"/>
</dbReference>
<dbReference type="STRING" id="401625.A0A0N7LAZ5"/>